<proteinExistence type="predicted"/>
<dbReference type="Pfam" id="PF07075">
    <property type="entry name" value="NamZ_N"/>
    <property type="match status" value="1"/>
</dbReference>
<keyword evidence="4" id="KW-1185">Reference proteome</keyword>
<accession>A0ABT8KR01</accession>
<feature type="domain" description="Peptidoglycan beta-N-acetylmuramidase NamZ N-terminal" evidence="1">
    <location>
        <begin position="58"/>
        <end position="256"/>
    </location>
</feature>
<name>A0ABT8KR01_9BACT</name>
<sequence length="398" mass="44809">MKQIIFLGSLLFLLAVCQPNTKKEYHSQSANSDVPDPGIVMGAYQFDEYLPALTNTNVALIVNQTSTVEQTHLVDTLIALGVNVKKIFAPEHGFRGTADAGEHVENGIDKKSGTPLISLYGKNKKPTPDMLRDIDVVLFDIQDVGVRFYTYISTMHYVMEACAENNKKFIVLDRPNPNGHYVDGPVLDLKFQSFVGIHPIPIVHGLTVGELAHMINKEGWLNTTKKCELHVIPMKNYTHRTSYSLPIKPSPNLPNDQSIKLYPTLCLFEGTAISVARGTYFPFQAIGFPNEKFGSFSFTPVSIDGMSKYPPHQDRECFGLDLRKVEVKNEISLKYVIDFYNKAPDKTSFFNNYFSTLVGNDTLKQQIMNGVSEAEIKKSWESELSSYKAKREKYLLYP</sequence>
<dbReference type="PANTHER" id="PTHR42915">
    <property type="entry name" value="HYPOTHETICAL 460 KDA PROTEIN IN FEUA-SIGW INTERGENIC REGION [PRECURSOR]"/>
    <property type="match status" value="1"/>
</dbReference>
<dbReference type="Pfam" id="PF20732">
    <property type="entry name" value="NamZ_C"/>
    <property type="match status" value="1"/>
</dbReference>
<evidence type="ECO:0000259" key="1">
    <source>
        <dbReference type="Pfam" id="PF07075"/>
    </source>
</evidence>
<dbReference type="EMBL" id="JAUJEA010000006">
    <property type="protein sequence ID" value="MDN5203185.1"/>
    <property type="molecule type" value="Genomic_DNA"/>
</dbReference>
<dbReference type="InterPro" id="IPR008302">
    <property type="entry name" value="NamZ"/>
</dbReference>
<gene>
    <name evidence="3" type="ORF">QQ008_17480</name>
</gene>
<comment type="caution">
    <text evidence="3">The sequence shown here is derived from an EMBL/GenBank/DDBJ whole genome shotgun (WGS) entry which is preliminary data.</text>
</comment>
<evidence type="ECO:0000313" key="3">
    <source>
        <dbReference type="EMBL" id="MDN5203185.1"/>
    </source>
</evidence>
<protein>
    <submittedName>
        <fullName evidence="3">DUF1343 domain-containing protein</fullName>
    </submittedName>
</protein>
<organism evidence="3 4">
    <name type="scientific">Splendidivirga corallicola</name>
    <dbReference type="NCBI Taxonomy" id="3051826"/>
    <lineage>
        <taxon>Bacteria</taxon>
        <taxon>Pseudomonadati</taxon>
        <taxon>Bacteroidota</taxon>
        <taxon>Cytophagia</taxon>
        <taxon>Cytophagales</taxon>
        <taxon>Splendidivirgaceae</taxon>
        <taxon>Splendidivirga</taxon>
    </lineage>
</organism>
<evidence type="ECO:0000313" key="4">
    <source>
        <dbReference type="Proteomes" id="UP001172082"/>
    </source>
</evidence>
<evidence type="ECO:0000259" key="2">
    <source>
        <dbReference type="Pfam" id="PF20732"/>
    </source>
</evidence>
<feature type="domain" description="Peptidoglycan beta-N-acetylmuramidase NamZ C-terminal" evidence="2">
    <location>
        <begin position="261"/>
        <end position="397"/>
    </location>
</feature>
<dbReference type="RefSeq" id="WP_346753206.1">
    <property type="nucleotide sequence ID" value="NZ_JAUJEA010000006.1"/>
</dbReference>
<dbReference type="InterPro" id="IPR048503">
    <property type="entry name" value="NamZ_C"/>
</dbReference>
<dbReference type="Gene3D" id="3.40.50.12170">
    <property type="entry name" value="Uncharacterised protein PF07075, DUF1343"/>
    <property type="match status" value="1"/>
</dbReference>
<dbReference type="Proteomes" id="UP001172082">
    <property type="component" value="Unassembled WGS sequence"/>
</dbReference>
<dbReference type="InterPro" id="IPR048502">
    <property type="entry name" value="NamZ_N"/>
</dbReference>
<dbReference type="PANTHER" id="PTHR42915:SF1">
    <property type="entry name" value="PEPTIDOGLYCAN BETA-N-ACETYLMURAMIDASE NAMZ"/>
    <property type="match status" value="1"/>
</dbReference>
<reference evidence="3" key="1">
    <citation type="submission" date="2023-06" db="EMBL/GenBank/DDBJ databases">
        <title>Genomic of Parafulvivirga corallium.</title>
        <authorList>
            <person name="Wang G."/>
        </authorList>
    </citation>
    <scope>NUCLEOTIDE SEQUENCE</scope>
    <source>
        <strain evidence="3">BMA10</strain>
    </source>
</reference>
<dbReference type="PIRSF" id="PIRSF016719">
    <property type="entry name" value="UCP016719"/>
    <property type="match status" value="1"/>
</dbReference>
<dbReference type="Gene3D" id="3.90.1150.140">
    <property type="match status" value="1"/>
</dbReference>